<evidence type="ECO:0000256" key="2">
    <source>
        <dbReference type="ARBA" id="ARBA00009840"/>
    </source>
</evidence>
<dbReference type="PANTHER" id="PTHR30563:SF0">
    <property type="entry name" value="DNA RECOMBINATION PROTEIN RMUC"/>
    <property type="match status" value="1"/>
</dbReference>
<dbReference type="Pfam" id="PF02646">
    <property type="entry name" value="RmuC"/>
    <property type="match status" value="1"/>
</dbReference>
<reference evidence="7 8" key="1">
    <citation type="journal article" date="2016" name="Microbes Environ.">
        <title>Phylogenetically diverse aerobic anoxygenic phototrophic bacteria isolated from epilithic biofilms in Tama river, Japan.</title>
        <authorList>
            <person name="Hirose S."/>
            <person name="Matsuura K."/>
            <person name="Haruta S."/>
        </authorList>
    </citation>
    <scope>NUCLEOTIDE SEQUENCE [LARGE SCALE GENOMIC DNA]</scope>
    <source>
        <strain evidence="7 8">S08</strain>
    </source>
</reference>
<feature type="coiled-coil region" evidence="6">
    <location>
        <begin position="168"/>
        <end position="210"/>
    </location>
</feature>
<accession>A0ABM7YBD6</accession>
<evidence type="ECO:0000313" key="7">
    <source>
        <dbReference type="EMBL" id="BDG75328.1"/>
    </source>
</evidence>
<keyword evidence="5" id="KW-0233">DNA recombination</keyword>
<keyword evidence="4 6" id="KW-0175">Coiled coil</keyword>
<proteinExistence type="inferred from homology"/>
<gene>
    <name evidence="7" type="ORF">Rmf_52570</name>
</gene>
<protein>
    <recommendedName>
        <fullName evidence="3">DNA recombination protein RmuC homolog</fullName>
    </recommendedName>
</protein>
<sequence length="507" mass="54767">MTAENLAILVGLAVVAVLVLMVLLRRPSPDPVLAQRLTDLQSALDRQGERIAALPAEFERGLAREAQAIGERVGAGAIDQTRALGEGIGRIADRLSTQEKAVLDRLAADAAQLADKLSQDAKATRDAIADQRAQVVKALTDHKDDTALLRRDVTQGVGEIRVALAEGLAKLQETMVAENARARDLLDARLKELREGNEAKLAEIQKTVNEQLQTAVEKQMSESFARVSDQFTQVLKAMTDVQAVTTQIVDIKRLFSNVKTRGGWGEAQVRALLDDILPPGSYETNKKLSEDSSELVEFAIRMPNEGGRDVFLAVDAKFPTEDWDRLVMASEAGDMDAEKAARRALELRVRAEAAKIASKYIRPPITVEFAVLYLPTEGLYAEIARIPGAIEDIGRASRVLVLGPSLLPAMLRTIQMGHVTIALGEKADMVRELLGATKAEMGKMDEVLGRLRKQVAAVGNTIDAAQVRTRAVARKLRGVDAVDGSRAAALLDIESAADDAPGEGDEA</sequence>
<keyword evidence="8" id="KW-1185">Reference proteome</keyword>
<dbReference type="InterPro" id="IPR003798">
    <property type="entry name" value="DNA_recombination_RmuC"/>
</dbReference>
<dbReference type="SUPFAM" id="SSF58113">
    <property type="entry name" value="Apolipoprotein A-I"/>
    <property type="match status" value="1"/>
</dbReference>
<evidence type="ECO:0000256" key="5">
    <source>
        <dbReference type="ARBA" id="ARBA00023172"/>
    </source>
</evidence>
<dbReference type="Proteomes" id="UP000831327">
    <property type="component" value="Chromosome"/>
</dbReference>
<comment type="function">
    <text evidence="1">Involved in DNA recombination.</text>
</comment>
<dbReference type="RefSeq" id="WP_244457410.1">
    <property type="nucleotide sequence ID" value="NZ_AP025637.1"/>
</dbReference>
<name>A0ABM7YBD6_9PROT</name>
<evidence type="ECO:0000256" key="4">
    <source>
        <dbReference type="ARBA" id="ARBA00023054"/>
    </source>
</evidence>
<evidence type="ECO:0000256" key="1">
    <source>
        <dbReference type="ARBA" id="ARBA00003416"/>
    </source>
</evidence>
<evidence type="ECO:0000313" key="8">
    <source>
        <dbReference type="Proteomes" id="UP000831327"/>
    </source>
</evidence>
<evidence type="ECO:0000256" key="6">
    <source>
        <dbReference type="SAM" id="Coils"/>
    </source>
</evidence>
<evidence type="ECO:0000256" key="3">
    <source>
        <dbReference type="ARBA" id="ARBA00021840"/>
    </source>
</evidence>
<dbReference type="PANTHER" id="PTHR30563">
    <property type="entry name" value="DNA RECOMBINATION PROTEIN RMUC"/>
    <property type="match status" value="1"/>
</dbReference>
<comment type="similarity">
    <text evidence="2">Belongs to the RmuC family.</text>
</comment>
<organism evidence="7 8">
    <name type="scientific">Roseomonas fluvialis</name>
    <dbReference type="NCBI Taxonomy" id="1750527"/>
    <lineage>
        <taxon>Bacteria</taxon>
        <taxon>Pseudomonadati</taxon>
        <taxon>Pseudomonadota</taxon>
        <taxon>Alphaproteobacteria</taxon>
        <taxon>Acetobacterales</taxon>
        <taxon>Roseomonadaceae</taxon>
        <taxon>Roseomonas</taxon>
    </lineage>
</organism>
<dbReference type="EMBL" id="AP025637">
    <property type="protein sequence ID" value="BDG75328.1"/>
    <property type="molecule type" value="Genomic_DNA"/>
</dbReference>